<dbReference type="Proteomes" id="UP001157017">
    <property type="component" value="Unassembled WGS sequence"/>
</dbReference>
<dbReference type="EMBL" id="BSUZ01000001">
    <property type="protein sequence ID" value="GMA87484.1"/>
    <property type="molecule type" value="Genomic_DNA"/>
</dbReference>
<name>A0ABQ6JK40_9ACTN</name>
<reference evidence="3" key="1">
    <citation type="journal article" date="2019" name="Int. J. Syst. Evol. Microbiol.">
        <title>The Global Catalogue of Microorganisms (GCM) 10K type strain sequencing project: providing services to taxonomists for standard genome sequencing and annotation.</title>
        <authorList>
            <consortium name="The Broad Institute Genomics Platform"/>
            <consortium name="The Broad Institute Genome Sequencing Center for Infectious Disease"/>
            <person name="Wu L."/>
            <person name="Ma J."/>
        </authorList>
    </citation>
    <scope>NUCLEOTIDE SEQUENCE [LARGE SCALE GENOMIC DNA]</scope>
    <source>
        <strain evidence="3">NBRC 108730</strain>
    </source>
</reference>
<protein>
    <recommendedName>
        <fullName evidence="1">ScoMcrA-like N-terminal head domain-containing protein</fullName>
    </recommendedName>
</protein>
<organism evidence="2 3">
    <name type="scientific">Angustibacter aerolatus</name>
    <dbReference type="NCBI Taxonomy" id="1162965"/>
    <lineage>
        <taxon>Bacteria</taxon>
        <taxon>Bacillati</taxon>
        <taxon>Actinomycetota</taxon>
        <taxon>Actinomycetes</taxon>
        <taxon>Kineosporiales</taxon>
        <taxon>Kineosporiaceae</taxon>
    </lineage>
</organism>
<gene>
    <name evidence="2" type="ORF">GCM10025868_27340</name>
</gene>
<sequence>MPELGAGGPQQPVAARDVALADLTDPQAVLAAAREFDQRGREGFLDKYGFRPARGYFVLIDGKQYDAKALAGVAHLHQHGTLLTRDMFSGGDSTVARRLEHLGFEVTKPNRLPDWTTDELMLALDLYLRTRERIAYSASTQIVTDLSAELRALRIFGDETRADPRFRNPAGVALPTQPLLD</sequence>
<comment type="caution">
    <text evidence="2">The sequence shown here is derived from an EMBL/GenBank/DDBJ whole genome shotgun (WGS) entry which is preliminary data.</text>
</comment>
<feature type="domain" description="ScoMcrA-like N-terminal head" evidence="1">
    <location>
        <begin position="24"/>
        <end position="107"/>
    </location>
</feature>
<dbReference type="Pfam" id="PF26345">
    <property type="entry name" value="ScoMcrA_N"/>
    <property type="match status" value="1"/>
</dbReference>
<evidence type="ECO:0000259" key="1">
    <source>
        <dbReference type="Pfam" id="PF26345"/>
    </source>
</evidence>
<keyword evidence="3" id="KW-1185">Reference proteome</keyword>
<dbReference type="InterPro" id="IPR058807">
    <property type="entry name" value="ScoMcrA_N"/>
</dbReference>
<evidence type="ECO:0000313" key="3">
    <source>
        <dbReference type="Proteomes" id="UP001157017"/>
    </source>
</evidence>
<evidence type="ECO:0000313" key="2">
    <source>
        <dbReference type="EMBL" id="GMA87484.1"/>
    </source>
</evidence>
<proteinExistence type="predicted"/>
<accession>A0ABQ6JK40</accession>